<dbReference type="EMBL" id="CADEHS020000080">
    <property type="protein sequence ID" value="CAG9949424.1"/>
    <property type="molecule type" value="Genomic_DNA"/>
</dbReference>
<sequence>METALPRVIRQLEPHRPHIKNLILLVRLRLLQGRDSRPRPRHVALLLPGFPAALERVHPAQAQVVPVPRGGALRVGPQR</sequence>
<comment type="caution">
    <text evidence="1">The sequence shown here is derived from an EMBL/GenBank/DDBJ whole genome shotgun (WGS) entry which is preliminary data.</text>
</comment>
<organism evidence="1 2">
    <name type="scientific">Clonostachys rosea f. rosea IK726</name>
    <dbReference type="NCBI Taxonomy" id="1349383"/>
    <lineage>
        <taxon>Eukaryota</taxon>
        <taxon>Fungi</taxon>
        <taxon>Dikarya</taxon>
        <taxon>Ascomycota</taxon>
        <taxon>Pezizomycotina</taxon>
        <taxon>Sordariomycetes</taxon>
        <taxon>Hypocreomycetidae</taxon>
        <taxon>Hypocreales</taxon>
        <taxon>Bionectriaceae</taxon>
        <taxon>Clonostachys</taxon>
    </lineage>
</organism>
<reference evidence="1" key="1">
    <citation type="submission" date="2020-04" db="EMBL/GenBank/DDBJ databases">
        <authorList>
            <person name="Broberg M."/>
        </authorList>
    </citation>
    <scope>NUCLEOTIDE SEQUENCE</scope>
</reference>
<evidence type="ECO:0000313" key="2">
    <source>
        <dbReference type="Proteomes" id="UP000836387"/>
    </source>
</evidence>
<name>A0ACA9U8S3_BIOOC</name>
<protein>
    <submittedName>
        <fullName evidence="1">Uncharacterized protein</fullName>
    </submittedName>
</protein>
<feature type="non-terminal residue" evidence="1">
    <location>
        <position position="79"/>
    </location>
</feature>
<keyword evidence="2" id="KW-1185">Reference proteome</keyword>
<dbReference type="Proteomes" id="UP000836387">
    <property type="component" value="Unassembled WGS sequence"/>
</dbReference>
<accession>A0ACA9U8S3</accession>
<reference evidence="1" key="2">
    <citation type="submission" date="2021-10" db="EMBL/GenBank/DDBJ databases">
        <authorList>
            <person name="Piombo E."/>
        </authorList>
    </citation>
    <scope>NUCLEOTIDE SEQUENCE</scope>
</reference>
<evidence type="ECO:0000313" key="1">
    <source>
        <dbReference type="EMBL" id="CAG9949424.1"/>
    </source>
</evidence>
<proteinExistence type="predicted"/>
<gene>
    <name evidence="1" type="ORF">CRV2_00020514</name>
</gene>